<feature type="domain" description="NADH-quinone oxidoreductase subunit D" evidence="3">
    <location>
        <begin position="81"/>
        <end position="249"/>
    </location>
</feature>
<evidence type="ECO:0000259" key="3">
    <source>
        <dbReference type="Pfam" id="PF00346"/>
    </source>
</evidence>
<feature type="transmembrane region" description="Helical" evidence="2">
    <location>
        <begin position="257"/>
        <end position="279"/>
    </location>
</feature>
<name>A0ABZ3J1E6_SPOA4</name>
<sequence length="298" mass="32834">MEGLSFSQALFQAERICGACSVANTLSYVQAVELLASTKVPVRAEFLRVLAAELERLYNHIGDIGNLCAGLGFAPGTSQGSRLKEQLMRLNERLTGSRFLRGWITLGGVTMDVTRDMVHDISRTLAGISHELAELLGLLRDNDAFLDRVNTTGILPQQAALELGAVGVAARASGIDCDVRRDFPYAAYRSLHFDVPVYASGDVAARLWVRAEEADESLRIIGQVLDGLPSGNLKSELHSIEPYRRRSLSRNRRVGPIYTGLWLVKITPFTAILSALLLIQIGRRSLWPFPGILFRIFL</sequence>
<dbReference type="InterPro" id="IPR029014">
    <property type="entry name" value="NiFe-Hase_large"/>
</dbReference>
<keyword evidence="5" id="KW-1185">Reference proteome</keyword>
<evidence type="ECO:0000313" key="5">
    <source>
        <dbReference type="Proteomes" id="UP000216052"/>
    </source>
</evidence>
<protein>
    <submittedName>
        <fullName evidence="4">NADH-quinone oxidoreductase subunit 4</fullName>
    </submittedName>
</protein>
<dbReference type="Pfam" id="PF00346">
    <property type="entry name" value="Complex1_49kDa"/>
    <property type="match status" value="1"/>
</dbReference>
<proteinExistence type="predicted"/>
<accession>A0ABZ3J1E6</accession>
<dbReference type="Gene3D" id="1.10.645.10">
    <property type="entry name" value="Cytochrome-c3 Hydrogenase, chain B"/>
    <property type="match status" value="1"/>
</dbReference>
<dbReference type="InterPro" id="IPR001135">
    <property type="entry name" value="NADH_Q_OxRdtase_suD"/>
</dbReference>
<dbReference type="PANTHER" id="PTHR43485:SF1">
    <property type="entry name" value="FORMATE HYDROGENLYASE SUBUNIT 5-RELATED"/>
    <property type="match status" value="1"/>
</dbReference>
<dbReference type="SUPFAM" id="SSF56762">
    <property type="entry name" value="HydB/Nqo4-like"/>
    <property type="match status" value="1"/>
</dbReference>
<evidence type="ECO:0000256" key="1">
    <source>
        <dbReference type="ARBA" id="ARBA00023002"/>
    </source>
</evidence>
<evidence type="ECO:0000313" key="4">
    <source>
        <dbReference type="EMBL" id="XFO71973.1"/>
    </source>
</evidence>
<keyword evidence="2" id="KW-0812">Transmembrane</keyword>
<dbReference type="PANTHER" id="PTHR43485">
    <property type="entry name" value="HYDROGENASE-4 COMPONENT G"/>
    <property type="match status" value="1"/>
</dbReference>
<evidence type="ECO:0000256" key="2">
    <source>
        <dbReference type="SAM" id="Phobius"/>
    </source>
</evidence>
<gene>
    <name evidence="4" type="primary">nqo4</name>
    <name evidence="4" type="ORF">SPACI_020190</name>
</gene>
<keyword evidence="2" id="KW-1133">Transmembrane helix</keyword>
<dbReference type="Proteomes" id="UP000216052">
    <property type="component" value="Chromosome"/>
</dbReference>
<reference evidence="4" key="1">
    <citation type="submission" date="2024-05" db="EMBL/GenBank/DDBJ databases">
        <title>Isolation and characterization of Sporomusa carbonis sp. nov., a carboxydotrophic hydrogenogen in the genus of Sporomusa isolated from a charcoal burning pile.</title>
        <authorList>
            <person name="Boeer T."/>
            <person name="Rosenbaum F."/>
            <person name="Eysell L."/>
            <person name="Mueller V."/>
            <person name="Daniel R."/>
            <person name="Poehlein A."/>
        </authorList>
    </citation>
    <scope>NUCLEOTIDE SEQUENCE [LARGE SCALE GENOMIC DNA]</scope>
    <source>
        <strain evidence="4">DSM 3132</strain>
    </source>
</reference>
<dbReference type="EMBL" id="CP155571">
    <property type="protein sequence ID" value="XFO71973.1"/>
    <property type="molecule type" value="Genomic_DNA"/>
</dbReference>
<organism evidence="4 5">
    <name type="scientific">Sporomusa acidovorans (strain ATCC 49682 / DSM 3132 / Mol)</name>
    <dbReference type="NCBI Taxonomy" id="1123286"/>
    <lineage>
        <taxon>Bacteria</taxon>
        <taxon>Bacillati</taxon>
        <taxon>Bacillota</taxon>
        <taxon>Negativicutes</taxon>
        <taxon>Selenomonadales</taxon>
        <taxon>Sporomusaceae</taxon>
        <taxon>Sporomusa</taxon>
    </lineage>
</organism>
<keyword evidence="2" id="KW-0472">Membrane</keyword>
<keyword evidence="1" id="KW-0560">Oxidoreductase</keyword>
<dbReference type="InterPro" id="IPR052197">
    <property type="entry name" value="ComplexI_49kDa-like"/>
</dbReference>